<dbReference type="InterPro" id="IPR013083">
    <property type="entry name" value="Znf_RING/FYVE/PHD"/>
</dbReference>
<comment type="caution">
    <text evidence="1">The sequence shown here is derived from an EMBL/GenBank/DDBJ whole genome shotgun (WGS) entry which is preliminary data.</text>
</comment>
<reference evidence="1" key="1">
    <citation type="submission" date="2019-07" db="EMBL/GenBank/DDBJ databases">
        <authorList>
            <person name="Dittberner H."/>
        </authorList>
    </citation>
    <scope>NUCLEOTIDE SEQUENCE [LARGE SCALE GENOMIC DNA]</scope>
</reference>
<sequence>MLRTSRSDGWKSCSNAFNRQIGIVKNFTAIIYRENLSLILKTDNSELGYCFVCLSNTNSLDRGCGHLMCSKCFADYCSSRVRGGDLQGHCSYLKCAKLYSFEAVKSGIDENLTFELDMATIRHYVSSKPDITWCSGLLCCLFKHRN</sequence>
<accession>A0A565AY36</accession>
<gene>
    <name evidence="1" type="ORF">ANE_LOCUS4771</name>
</gene>
<proteinExistence type="predicted"/>
<name>A0A565AY36_9BRAS</name>
<dbReference type="SUPFAM" id="SSF57850">
    <property type="entry name" value="RING/U-box"/>
    <property type="match status" value="1"/>
</dbReference>
<protein>
    <recommendedName>
        <fullName evidence="3">RING-type domain-containing protein</fullName>
    </recommendedName>
</protein>
<keyword evidence="2" id="KW-1185">Reference proteome</keyword>
<evidence type="ECO:0008006" key="3">
    <source>
        <dbReference type="Google" id="ProtNLM"/>
    </source>
</evidence>
<dbReference type="Gene3D" id="3.30.40.10">
    <property type="entry name" value="Zinc/RING finger domain, C3HC4 (zinc finger)"/>
    <property type="match status" value="1"/>
</dbReference>
<evidence type="ECO:0000313" key="2">
    <source>
        <dbReference type="Proteomes" id="UP000489600"/>
    </source>
</evidence>
<dbReference type="Proteomes" id="UP000489600">
    <property type="component" value="Unassembled WGS sequence"/>
</dbReference>
<dbReference type="EMBL" id="CABITT030000002">
    <property type="protein sequence ID" value="VVA94326.1"/>
    <property type="molecule type" value="Genomic_DNA"/>
</dbReference>
<dbReference type="AlphaFoldDB" id="A0A565AY36"/>
<evidence type="ECO:0000313" key="1">
    <source>
        <dbReference type="EMBL" id="VVA94326.1"/>
    </source>
</evidence>
<organism evidence="1 2">
    <name type="scientific">Arabis nemorensis</name>
    <dbReference type="NCBI Taxonomy" id="586526"/>
    <lineage>
        <taxon>Eukaryota</taxon>
        <taxon>Viridiplantae</taxon>
        <taxon>Streptophyta</taxon>
        <taxon>Embryophyta</taxon>
        <taxon>Tracheophyta</taxon>
        <taxon>Spermatophyta</taxon>
        <taxon>Magnoliopsida</taxon>
        <taxon>eudicotyledons</taxon>
        <taxon>Gunneridae</taxon>
        <taxon>Pentapetalae</taxon>
        <taxon>rosids</taxon>
        <taxon>malvids</taxon>
        <taxon>Brassicales</taxon>
        <taxon>Brassicaceae</taxon>
        <taxon>Arabideae</taxon>
        <taxon>Arabis</taxon>
    </lineage>
</organism>